<gene>
    <name evidence="1" type="ORF">GCM10007916_14220</name>
</gene>
<dbReference type="PROSITE" id="PS51257">
    <property type="entry name" value="PROKAR_LIPOPROTEIN"/>
    <property type="match status" value="1"/>
</dbReference>
<comment type="caution">
    <text evidence="1">The sequence shown here is derived from an EMBL/GenBank/DDBJ whole genome shotgun (WGS) entry which is preliminary data.</text>
</comment>
<evidence type="ECO:0000313" key="1">
    <source>
        <dbReference type="EMBL" id="GLS90355.1"/>
    </source>
</evidence>
<organism evidence="1 2">
    <name type="scientific">Psychromonas marina</name>
    <dbReference type="NCBI Taxonomy" id="88364"/>
    <lineage>
        <taxon>Bacteria</taxon>
        <taxon>Pseudomonadati</taxon>
        <taxon>Pseudomonadota</taxon>
        <taxon>Gammaproteobacteria</taxon>
        <taxon>Alteromonadales</taxon>
        <taxon>Psychromonadaceae</taxon>
        <taxon>Psychromonas</taxon>
    </lineage>
</organism>
<dbReference type="EMBL" id="BSPQ01000002">
    <property type="protein sequence ID" value="GLS90355.1"/>
    <property type="molecule type" value="Genomic_DNA"/>
</dbReference>
<protein>
    <submittedName>
        <fullName evidence="1">Uncharacterized protein</fullName>
    </submittedName>
</protein>
<name>A0ABQ6DZ39_9GAMM</name>
<proteinExistence type="predicted"/>
<reference evidence="2" key="1">
    <citation type="journal article" date="2019" name="Int. J. Syst. Evol. Microbiol.">
        <title>The Global Catalogue of Microorganisms (GCM) 10K type strain sequencing project: providing services to taxonomists for standard genome sequencing and annotation.</title>
        <authorList>
            <consortium name="The Broad Institute Genomics Platform"/>
            <consortium name="The Broad Institute Genome Sequencing Center for Infectious Disease"/>
            <person name="Wu L."/>
            <person name="Ma J."/>
        </authorList>
    </citation>
    <scope>NUCLEOTIDE SEQUENCE [LARGE SCALE GENOMIC DNA]</scope>
    <source>
        <strain evidence="2">NBRC 103166</strain>
    </source>
</reference>
<dbReference type="Proteomes" id="UP001157353">
    <property type="component" value="Unassembled WGS sequence"/>
</dbReference>
<sequence length="289" mass="32454">MKTIIMPVIYTFLLSLLFSCSLNTSEDNKTRPDFNPSSDLLLLQFDSKTDADDITSIAATGSILKKLGEEETNYLAVAGAYGKQGGLYIPSPELFNLVFQDNWVDVHNQRQEAVDAIYKTVKKTLKNGGNVWVMEAGQSDVSAKWLKLLQNDFASSILKKQIHIVQHSNWNEQETTPTSLQFVKENAAYHRIEDGNHTNNSTAGFHEVNSKFIDTISSNPIHGESWTLAFDIVEQYNGKDGRYLNPMIAQEGGVDFSDVAELTWILQLDQIKDVDDFADWLGIYYTNGI</sequence>
<dbReference type="RefSeq" id="WP_284203470.1">
    <property type="nucleotide sequence ID" value="NZ_BSPQ01000002.1"/>
</dbReference>
<evidence type="ECO:0000313" key="2">
    <source>
        <dbReference type="Proteomes" id="UP001157353"/>
    </source>
</evidence>
<accession>A0ABQ6DZ39</accession>
<keyword evidence="2" id="KW-1185">Reference proteome</keyword>